<organism evidence="1">
    <name type="scientific">Arundo donax</name>
    <name type="common">Giant reed</name>
    <name type="synonym">Donax arundinaceus</name>
    <dbReference type="NCBI Taxonomy" id="35708"/>
    <lineage>
        <taxon>Eukaryota</taxon>
        <taxon>Viridiplantae</taxon>
        <taxon>Streptophyta</taxon>
        <taxon>Embryophyta</taxon>
        <taxon>Tracheophyta</taxon>
        <taxon>Spermatophyta</taxon>
        <taxon>Magnoliopsida</taxon>
        <taxon>Liliopsida</taxon>
        <taxon>Poales</taxon>
        <taxon>Poaceae</taxon>
        <taxon>PACMAD clade</taxon>
        <taxon>Arundinoideae</taxon>
        <taxon>Arundineae</taxon>
        <taxon>Arundo</taxon>
    </lineage>
</organism>
<dbReference type="AlphaFoldDB" id="A0A0A8Z348"/>
<dbReference type="EMBL" id="GBRH01268613">
    <property type="protein sequence ID" value="JAD29282.1"/>
    <property type="molecule type" value="Transcribed_RNA"/>
</dbReference>
<sequence>MLCGGIPTASARRKRQNWLCRTIC</sequence>
<name>A0A0A8Z348_ARUDO</name>
<evidence type="ECO:0000313" key="1">
    <source>
        <dbReference type="EMBL" id="JAD29282.1"/>
    </source>
</evidence>
<accession>A0A0A8Z348</accession>
<reference evidence="1" key="1">
    <citation type="submission" date="2014-09" db="EMBL/GenBank/DDBJ databases">
        <authorList>
            <person name="Magalhaes I.L.F."/>
            <person name="Oliveira U."/>
            <person name="Santos F.R."/>
            <person name="Vidigal T.H.D.A."/>
            <person name="Brescovit A.D."/>
            <person name="Santos A.J."/>
        </authorList>
    </citation>
    <scope>NUCLEOTIDE SEQUENCE</scope>
    <source>
        <tissue evidence="1">Shoot tissue taken approximately 20 cm above the soil surface</tissue>
    </source>
</reference>
<proteinExistence type="predicted"/>
<reference evidence="1" key="2">
    <citation type="journal article" date="2015" name="Data Brief">
        <title>Shoot transcriptome of the giant reed, Arundo donax.</title>
        <authorList>
            <person name="Barrero R.A."/>
            <person name="Guerrero F.D."/>
            <person name="Moolhuijzen P."/>
            <person name="Goolsby J.A."/>
            <person name="Tidwell J."/>
            <person name="Bellgard S.E."/>
            <person name="Bellgard M.I."/>
        </authorList>
    </citation>
    <scope>NUCLEOTIDE SEQUENCE</scope>
    <source>
        <tissue evidence="1">Shoot tissue taken approximately 20 cm above the soil surface</tissue>
    </source>
</reference>
<protein>
    <submittedName>
        <fullName evidence="1">Uncharacterized protein</fullName>
    </submittedName>
</protein>